<feature type="domain" description="Peptidase S1" evidence="12">
    <location>
        <begin position="614"/>
        <end position="851"/>
    </location>
</feature>
<dbReference type="InterPro" id="IPR018114">
    <property type="entry name" value="TRYPSIN_HIS"/>
</dbReference>
<feature type="domain" description="Sushi" evidence="13">
    <location>
        <begin position="116"/>
        <end position="171"/>
    </location>
</feature>
<evidence type="ECO:0000259" key="12">
    <source>
        <dbReference type="PROSITE" id="PS50240"/>
    </source>
</evidence>
<evidence type="ECO:0000256" key="4">
    <source>
        <dbReference type="ARBA" id="ARBA00022729"/>
    </source>
</evidence>
<dbReference type="Gene3D" id="2.40.10.10">
    <property type="entry name" value="Trypsin-like serine proteases"/>
    <property type="match status" value="2"/>
</dbReference>
<dbReference type="InterPro" id="IPR001254">
    <property type="entry name" value="Trypsin_dom"/>
</dbReference>
<evidence type="ECO:0000259" key="13">
    <source>
        <dbReference type="PROSITE" id="PS50923"/>
    </source>
</evidence>
<evidence type="ECO:0000256" key="7">
    <source>
        <dbReference type="ARBA" id="ARBA00023145"/>
    </source>
</evidence>
<dbReference type="InterPro" id="IPR009003">
    <property type="entry name" value="Peptidase_S1_PA"/>
</dbReference>
<dbReference type="FunFam" id="2.40.10.10:FF:000146">
    <property type="entry name" value="Serine protease 53"/>
    <property type="match status" value="1"/>
</dbReference>
<feature type="domain" description="Peptidase S1" evidence="12">
    <location>
        <begin position="183"/>
        <end position="442"/>
    </location>
</feature>
<evidence type="ECO:0000313" key="15">
    <source>
        <dbReference type="Proteomes" id="UP001168821"/>
    </source>
</evidence>
<feature type="compositionally biased region" description="Basic and acidic residues" evidence="10">
    <location>
        <begin position="908"/>
        <end position="925"/>
    </location>
</feature>
<keyword evidence="4 11" id="KW-0732">Signal</keyword>
<feature type="domain" description="Sushi" evidence="13">
    <location>
        <begin position="475"/>
        <end position="541"/>
    </location>
</feature>
<comment type="subcellular location">
    <subcellularLocation>
        <location evidence="1">Secreted</location>
    </subcellularLocation>
</comment>
<dbReference type="GO" id="GO:0004252">
    <property type="term" value="F:serine-type endopeptidase activity"/>
    <property type="evidence" value="ECO:0007669"/>
    <property type="project" value="InterPro"/>
</dbReference>
<dbReference type="PRINTS" id="PR00722">
    <property type="entry name" value="CHYMOTRYPSIN"/>
</dbReference>
<evidence type="ECO:0000256" key="8">
    <source>
        <dbReference type="ARBA" id="ARBA00023157"/>
    </source>
</evidence>
<evidence type="ECO:0000256" key="11">
    <source>
        <dbReference type="SAM" id="SignalP"/>
    </source>
</evidence>
<keyword evidence="7" id="KW-0865">Zymogen</keyword>
<reference evidence="14" key="1">
    <citation type="journal article" date="2023" name="G3 (Bethesda)">
        <title>Whole genome assemblies of Zophobas morio and Tenebrio molitor.</title>
        <authorList>
            <person name="Kaur S."/>
            <person name="Stinson S.A."/>
            <person name="diCenzo G.C."/>
        </authorList>
    </citation>
    <scope>NUCLEOTIDE SEQUENCE</scope>
    <source>
        <strain evidence="14">QUZm001</strain>
    </source>
</reference>
<gene>
    <name evidence="14" type="ORF">Zmor_004699</name>
</gene>
<organism evidence="14 15">
    <name type="scientific">Zophobas morio</name>
    <dbReference type="NCBI Taxonomy" id="2755281"/>
    <lineage>
        <taxon>Eukaryota</taxon>
        <taxon>Metazoa</taxon>
        <taxon>Ecdysozoa</taxon>
        <taxon>Arthropoda</taxon>
        <taxon>Hexapoda</taxon>
        <taxon>Insecta</taxon>
        <taxon>Pterygota</taxon>
        <taxon>Neoptera</taxon>
        <taxon>Endopterygota</taxon>
        <taxon>Coleoptera</taxon>
        <taxon>Polyphaga</taxon>
        <taxon>Cucujiformia</taxon>
        <taxon>Tenebrionidae</taxon>
        <taxon>Zophobas</taxon>
    </lineage>
</organism>
<keyword evidence="9" id="KW-0768">Sushi</keyword>
<dbReference type="PANTHER" id="PTHR24253:SF153">
    <property type="entry name" value="SERINE PROTEASE HEPSIN"/>
    <property type="match status" value="1"/>
</dbReference>
<accession>A0AA38IMQ5</accession>
<dbReference type="SMART" id="SM00020">
    <property type="entry name" value="Tryp_SPc"/>
    <property type="match status" value="1"/>
</dbReference>
<keyword evidence="6" id="KW-0720">Serine protease</keyword>
<evidence type="ECO:0000256" key="1">
    <source>
        <dbReference type="ARBA" id="ARBA00004613"/>
    </source>
</evidence>
<feature type="compositionally biased region" description="Polar residues" evidence="10">
    <location>
        <begin position="892"/>
        <end position="903"/>
    </location>
</feature>
<dbReference type="Proteomes" id="UP001168821">
    <property type="component" value="Unassembled WGS sequence"/>
</dbReference>
<protein>
    <recommendedName>
        <fullName evidence="16">Limulus clotting factor C</fullName>
    </recommendedName>
</protein>
<dbReference type="Pfam" id="PF00084">
    <property type="entry name" value="Sushi"/>
    <property type="match status" value="1"/>
</dbReference>
<feature type="region of interest" description="Disordered" evidence="10">
    <location>
        <begin position="892"/>
        <end position="945"/>
    </location>
</feature>
<dbReference type="AlphaFoldDB" id="A0AA38IMQ5"/>
<dbReference type="InterPro" id="IPR043504">
    <property type="entry name" value="Peptidase_S1_PA_chymotrypsin"/>
</dbReference>
<feature type="signal peptide" evidence="11">
    <location>
        <begin position="1"/>
        <end position="16"/>
    </location>
</feature>
<dbReference type="EMBL" id="JALNTZ010000002">
    <property type="protein sequence ID" value="KAJ3660242.1"/>
    <property type="molecule type" value="Genomic_DNA"/>
</dbReference>
<evidence type="ECO:0000256" key="2">
    <source>
        <dbReference type="ARBA" id="ARBA00022525"/>
    </source>
</evidence>
<dbReference type="InterPro" id="IPR000436">
    <property type="entry name" value="Sushi_SCR_CCP_dom"/>
</dbReference>
<comment type="caution">
    <text evidence="14">The sequence shown here is derived from an EMBL/GenBank/DDBJ whole genome shotgun (WGS) entry which is preliminary data.</text>
</comment>
<dbReference type="GO" id="GO:0005576">
    <property type="term" value="C:extracellular region"/>
    <property type="evidence" value="ECO:0007669"/>
    <property type="project" value="UniProtKB-SubCell"/>
</dbReference>
<dbReference type="InterPro" id="IPR035976">
    <property type="entry name" value="Sushi/SCR/CCP_sf"/>
</dbReference>
<dbReference type="InterPro" id="IPR001314">
    <property type="entry name" value="Peptidase_S1A"/>
</dbReference>
<dbReference type="PROSITE" id="PS50923">
    <property type="entry name" value="SUSHI"/>
    <property type="match status" value="2"/>
</dbReference>
<dbReference type="PROSITE" id="PS00134">
    <property type="entry name" value="TRYPSIN_HIS"/>
    <property type="match status" value="1"/>
</dbReference>
<dbReference type="SUPFAM" id="SSF57535">
    <property type="entry name" value="Complement control module/SCR domain"/>
    <property type="match status" value="3"/>
</dbReference>
<keyword evidence="8" id="KW-1015">Disulfide bond</keyword>
<sequence>MQFIVKIVLLCAMVKAFDLTQYSRKRNKRATDQNNTCTLPPHPEFGRWQVYDRDSSEFTPGQTVPSRTVLEVTCQHDYSPDISEASSTCIRGQWKPRIARCFKSCKTLTSTWLMTTTCSINRIPLDSCANAVHGTVAEFQCAPYYEVVGEKDPFRLCSNGSWGGGLPTCVPVCGKPYIDRTLIVAGSKTKVGDYPWQAALYRVIDKELICGGSLINERVLLTAAHCVADDEGKEYPEQLYMVAVGKYYREYNHTEDKNAQFCSVHKIFVPRQYKASVQNFRADIALLVTNNAFTLSIYVQPVCMAWKTSIHEMLTDPDRTKEAYVSGWGYTVEYKDVSAVLKQLKVPIVSEEECTKRLTPEDAQFYTDDKICAGYINSSRSVCKGDSGGGLVTLHEDRYHLIGIVSISPRGTTEHGGCDSQHYSLYTKVSEYLDNFIHQPEERFRPNATYKIDASCAIPVLNESFIATFQIVPPGHCVLPQHPEFGNWSVYYGLDEFKPGQSVPSGVILRISCGSNFKVVGNSQLTCDDGEWSDDIGQCSKICPSFDTRICSTNNTIIEECRRSVEGTVTKFRCAPFYEDTQLETKPFRTCSKSTWSKEQPHCQPVCGKLSISSINSTVDEALMPRNYPWQVGIFTEESNRRFVFTGSLLSEKIVITVAHFVTDGNGRLGPAENFIVGAGMMYMLLNDINETYAQYSKVEAAYLPDQFKPFEYHSDIAILVLRKTFVFSSHVRPICLDVEQNYKFAENQELYYEFWATEDTTLVNKARDKKISSVSRSTCQANSIQRYGHIFAADKLCGRHFADAEYKGIGVMHKHNDTYYLVGVISWLLDNQYKNFSVVVYTDISKHMDFTILPLFCSRRPRLAPSAVGPMRRDAPPKSYWRVFATNTASRRASNAPHSASASGHVRRIEVKETNKPPRSRETGAGRNFLQIRSDTKRRRNNFT</sequence>
<dbReference type="CDD" id="cd00190">
    <property type="entry name" value="Tryp_SPc"/>
    <property type="match status" value="1"/>
</dbReference>
<dbReference type="SMART" id="SM00032">
    <property type="entry name" value="CCP"/>
    <property type="match status" value="4"/>
</dbReference>
<keyword evidence="3" id="KW-0645">Protease</keyword>
<evidence type="ECO:0000256" key="6">
    <source>
        <dbReference type="ARBA" id="ARBA00022825"/>
    </source>
</evidence>
<evidence type="ECO:0000256" key="3">
    <source>
        <dbReference type="ARBA" id="ARBA00022670"/>
    </source>
</evidence>
<evidence type="ECO:0000256" key="5">
    <source>
        <dbReference type="ARBA" id="ARBA00022801"/>
    </source>
</evidence>
<keyword evidence="5" id="KW-0378">Hydrolase</keyword>
<evidence type="ECO:0000256" key="10">
    <source>
        <dbReference type="SAM" id="MobiDB-lite"/>
    </source>
</evidence>
<evidence type="ECO:0000313" key="14">
    <source>
        <dbReference type="EMBL" id="KAJ3660242.1"/>
    </source>
</evidence>
<evidence type="ECO:0000256" key="9">
    <source>
        <dbReference type="PROSITE-ProRule" id="PRU00302"/>
    </source>
</evidence>
<dbReference type="GO" id="GO:0006508">
    <property type="term" value="P:proteolysis"/>
    <property type="evidence" value="ECO:0007669"/>
    <property type="project" value="UniProtKB-KW"/>
</dbReference>
<evidence type="ECO:0008006" key="16">
    <source>
        <dbReference type="Google" id="ProtNLM"/>
    </source>
</evidence>
<dbReference type="CDD" id="cd00033">
    <property type="entry name" value="CCP"/>
    <property type="match status" value="2"/>
</dbReference>
<comment type="caution">
    <text evidence="9">Lacks conserved residue(s) required for the propagation of feature annotation.</text>
</comment>
<dbReference type="Pfam" id="PF00089">
    <property type="entry name" value="Trypsin"/>
    <property type="match status" value="2"/>
</dbReference>
<feature type="chain" id="PRO_5041275744" description="Limulus clotting factor C" evidence="11">
    <location>
        <begin position="17"/>
        <end position="945"/>
    </location>
</feature>
<dbReference type="PROSITE" id="PS50240">
    <property type="entry name" value="TRYPSIN_DOM"/>
    <property type="match status" value="2"/>
</dbReference>
<keyword evidence="15" id="KW-1185">Reference proteome</keyword>
<keyword evidence="2" id="KW-0964">Secreted</keyword>
<name>A0AA38IMQ5_9CUCU</name>
<dbReference type="SUPFAM" id="SSF50494">
    <property type="entry name" value="Trypsin-like serine proteases"/>
    <property type="match status" value="2"/>
</dbReference>
<dbReference type="Gene3D" id="2.10.70.10">
    <property type="entry name" value="Complement Module, domain 1"/>
    <property type="match status" value="3"/>
</dbReference>
<proteinExistence type="predicted"/>
<dbReference type="PANTHER" id="PTHR24253">
    <property type="entry name" value="TRANSMEMBRANE PROTEASE SERINE"/>
    <property type="match status" value="1"/>
</dbReference>